<protein>
    <submittedName>
        <fullName evidence="3">PadR family transcriptional regulator</fullName>
    </submittedName>
</protein>
<dbReference type="Proteomes" id="UP000570010">
    <property type="component" value="Unassembled WGS sequence"/>
</dbReference>
<name>A0A6B3W3T3_9BACI</name>
<dbReference type="InterPro" id="IPR036390">
    <property type="entry name" value="WH_DNA-bd_sf"/>
</dbReference>
<gene>
    <name evidence="3" type="ORF">G4D64_17065</name>
    <name evidence="2" type="ORF">H1Z61_17140</name>
</gene>
<reference evidence="3 4" key="1">
    <citation type="submission" date="2020-02" db="EMBL/GenBank/DDBJ databases">
        <title>Bacillus aquiflavi sp. nov., isolated from yellow water of strong flavor Chinese baijiu in Yibin region of China.</title>
        <authorList>
            <person name="Xie J."/>
        </authorList>
    </citation>
    <scope>NUCLEOTIDE SEQUENCE [LARGE SCALE GENOMIC DNA]</scope>
    <source>
        <strain evidence="3 4">3H-10</strain>
    </source>
</reference>
<dbReference type="Pfam" id="PF03551">
    <property type="entry name" value="PadR"/>
    <property type="match status" value="1"/>
</dbReference>
<evidence type="ECO:0000313" key="4">
    <source>
        <dbReference type="Proteomes" id="UP000472971"/>
    </source>
</evidence>
<evidence type="ECO:0000313" key="3">
    <source>
        <dbReference type="EMBL" id="NEY83157.1"/>
    </source>
</evidence>
<dbReference type="InterPro" id="IPR005149">
    <property type="entry name" value="Tscrpt_reg_PadR_N"/>
</dbReference>
<reference evidence="2 5" key="2">
    <citation type="submission" date="2020-07" db="EMBL/GenBank/DDBJ databases">
        <authorList>
            <person name="Feng H."/>
        </authorList>
    </citation>
    <scope>NUCLEOTIDE SEQUENCE [LARGE SCALE GENOMIC DNA]</scope>
    <source>
        <strain evidence="2">S-12</strain>
        <strain evidence="5">s-12</strain>
    </source>
</reference>
<dbReference type="InterPro" id="IPR052509">
    <property type="entry name" value="Metal_resp_DNA-bind_regulator"/>
</dbReference>
<evidence type="ECO:0000313" key="5">
    <source>
        <dbReference type="Proteomes" id="UP000570010"/>
    </source>
</evidence>
<comment type="caution">
    <text evidence="3">The sequence shown here is derived from an EMBL/GenBank/DDBJ whole genome shotgun (WGS) entry which is preliminary data.</text>
</comment>
<dbReference type="EMBL" id="JAAIWN010000085">
    <property type="protein sequence ID" value="NEY83157.1"/>
    <property type="molecule type" value="Genomic_DNA"/>
</dbReference>
<dbReference type="AlphaFoldDB" id="A0A6B3W3T3"/>
<dbReference type="Proteomes" id="UP000472971">
    <property type="component" value="Unassembled WGS sequence"/>
</dbReference>
<dbReference type="Gene3D" id="1.10.10.10">
    <property type="entry name" value="Winged helix-like DNA-binding domain superfamily/Winged helix DNA-binding domain"/>
    <property type="match status" value="1"/>
</dbReference>
<accession>A0A6B3W3T3</accession>
<feature type="domain" description="Transcription regulator PadR N-terminal" evidence="1">
    <location>
        <begin position="8"/>
        <end position="80"/>
    </location>
</feature>
<organism evidence="3 4">
    <name type="scientific">Bacillus aquiflavi</name>
    <dbReference type="NCBI Taxonomy" id="2672567"/>
    <lineage>
        <taxon>Bacteria</taxon>
        <taxon>Bacillati</taxon>
        <taxon>Bacillota</taxon>
        <taxon>Bacilli</taxon>
        <taxon>Bacillales</taxon>
        <taxon>Bacillaceae</taxon>
        <taxon>Bacillus</taxon>
    </lineage>
</organism>
<dbReference type="EMBL" id="JACEIO010000082">
    <property type="protein sequence ID" value="MBA4538802.1"/>
    <property type="molecule type" value="Genomic_DNA"/>
</dbReference>
<evidence type="ECO:0000259" key="1">
    <source>
        <dbReference type="Pfam" id="PF03551"/>
    </source>
</evidence>
<dbReference type="InterPro" id="IPR036388">
    <property type="entry name" value="WH-like_DNA-bd_sf"/>
</dbReference>
<keyword evidence="4" id="KW-1185">Reference proteome</keyword>
<sequence length="175" mass="20551">MEDRYLILLGILMVQSQHGYQINEFIELNLYHITDMKKATAYKMLERLNKKGYIDIEIEEQENRPNRKVYSVNHAGKEYFFKLLRKNLSSNEVVNDPANIGLMFIDYLPLEESISCLEKRLAQLKRQISTHKQFPSHRNINGVSLAFERTAAILKADVEWHENTIQALKIKLKNE</sequence>
<dbReference type="PANTHER" id="PTHR33169">
    <property type="entry name" value="PADR-FAMILY TRANSCRIPTIONAL REGULATOR"/>
    <property type="match status" value="1"/>
</dbReference>
<evidence type="ECO:0000313" key="2">
    <source>
        <dbReference type="EMBL" id="MBA4538802.1"/>
    </source>
</evidence>
<dbReference type="PANTHER" id="PTHR33169:SF27">
    <property type="entry name" value="TRANSCRIPTIONAL REGULATOR PADR FAMILY PROTEIN"/>
    <property type="match status" value="1"/>
</dbReference>
<proteinExistence type="predicted"/>
<dbReference type="SUPFAM" id="SSF46785">
    <property type="entry name" value="Winged helix' DNA-binding domain"/>
    <property type="match status" value="1"/>
</dbReference>